<protein>
    <recommendedName>
        <fullName evidence="5">DNA transposition protein</fullName>
    </recommendedName>
</protein>
<dbReference type="PATRIC" id="fig|318683.6.peg.681"/>
<dbReference type="GO" id="GO:0006313">
    <property type="term" value="P:DNA transposition"/>
    <property type="evidence" value="ECO:0007669"/>
    <property type="project" value="InterPro"/>
</dbReference>
<evidence type="ECO:0000313" key="4">
    <source>
        <dbReference type="Proteomes" id="UP000075636"/>
    </source>
</evidence>
<gene>
    <name evidence="3" type="ORF">AD945_00410</name>
</gene>
<feature type="domain" description="B transposition protein C-terminal" evidence="1">
    <location>
        <begin position="242"/>
        <end position="320"/>
    </location>
</feature>
<dbReference type="PANTHER" id="PTHR35894:SF5">
    <property type="entry name" value="MU-LIKE PROPHAGE FLUMU DNA TRANSPOSITION PROTEIN B"/>
    <property type="match status" value="1"/>
</dbReference>
<dbReference type="GO" id="GO:0016887">
    <property type="term" value="F:ATP hydrolysis activity"/>
    <property type="evidence" value="ECO:0007669"/>
    <property type="project" value="InterPro"/>
</dbReference>
<dbReference type="InterPro" id="IPR036733">
    <property type="entry name" value="B_transposit_C_sf"/>
</dbReference>
<dbReference type="Pfam" id="PF09077">
    <property type="entry name" value="Phage-MuB_C"/>
    <property type="match status" value="1"/>
</dbReference>
<dbReference type="PANTHER" id="PTHR35894">
    <property type="entry name" value="GENERAL SECRETION PATHWAY PROTEIN A-RELATED"/>
    <property type="match status" value="1"/>
</dbReference>
<dbReference type="Pfam" id="PF13401">
    <property type="entry name" value="AAA_22"/>
    <property type="match status" value="1"/>
</dbReference>
<dbReference type="Gene3D" id="1.10.1180.10">
    <property type="entry name" value="B transposition protein, C-terminal domain"/>
    <property type="match status" value="1"/>
</dbReference>
<dbReference type="AlphaFoldDB" id="A0A149TNR9"/>
<dbReference type="InterPro" id="IPR049945">
    <property type="entry name" value="AAA_22"/>
</dbReference>
<feature type="domain" description="ORC1/DEAH AAA+ ATPase" evidence="2">
    <location>
        <begin position="113"/>
        <end position="226"/>
    </location>
</feature>
<reference evidence="3 4" key="1">
    <citation type="submission" date="2015-06" db="EMBL/GenBank/DDBJ databases">
        <title>Improved classification and identification of acetic acid bacteria using matrix-assisted laser desorption/ionization time-of-flight mass spectrometry; Gluconobacter nephelii and Gluconobacter uchimurae are later heterotypic synonyms of Gluconobacter japonicus and Gluconobacter oxydans, respectively.</title>
        <authorList>
            <person name="Li L."/>
            <person name="Cleenwerck I."/>
            <person name="De Vuyst L."/>
            <person name="Vandamme P."/>
        </authorList>
    </citation>
    <scope>NUCLEOTIDE SEQUENCE [LARGE SCALE GENOMIC DNA]</scope>
    <source>
        <strain evidence="3 4">LMG 1768</strain>
    </source>
</reference>
<dbReference type="Gene3D" id="1.10.260.40">
    <property type="entry name" value="lambda repressor-like DNA-binding domains"/>
    <property type="match status" value="1"/>
</dbReference>
<dbReference type="Gene3D" id="3.40.50.300">
    <property type="entry name" value="P-loop containing nucleotide triphosphate hydrolases"/>
    <property type="match status" value="1"/>
</dbReference>
<dbReference type="Proteomes" id="UP000075636">
    <property type="component" value="Unassembled WGS sequence"/>
</dbReference>
<dbReference type="InterPro" id="IPR027417">
    <property type="entry name" value="P-loop_NTPase"/>
</dbReference>
<dbReference type="InterPro" id="IPR001387">
    <property type="entry name" value="Cro/C1-type_HTH"/>
</dbReference>
<comment type="caution">
    <text evidence="3">The sequence shown here is derived from an EMBL/GenBank/DDBJ whole genome shotgun (WGS) entry which is preliminary data.</text>
</comment>
<dbReference type="GO" id="GO:0003677">
    <property type="term" value="F:DNA binding"/>
    <property type="evidence" value="ECO:0007669"/>
    <property type="project" value="InterPro"/>
</dbReference>
<dbReference type="InterPro" id="IPR009084">
    <property type="entry name" value="B_transpositn_C"/>
</dbReference>
<dbReference type="EMBL" id="LHZR01000042">
    <property type="protein sequence ID" value="KXV51341.1"/>
    <property type="molecule type" value="Genomic_DNA"/>
</dbReference>
<evidence type="ECO:0008006" key="5">
    <source>
        <dbReference type="Google" id="ProtNLM"/>
    </source>
</evidence>
<dbReference type="SUPFAM" id="SSF52540">
    <property type="entry name" value="P-loop containing nucleoside triphosphate hydrolases"/>
    <property type="match status" value="1"/>
</dbReference>
<sequence>MSETVINAAPVGDEQESFVPSDVAVQFKAYMDAKGMSLSQAAQESGIAKGTLSAWLPGKYLGRTENVDEKAQKWLDSLRTRSQVRKLMPRDPAFIETPSAIIFRSVFEYAQTGPDIGLITGNAGVGKTVSAEAYRDETPNVWLMTADSSMRSPTAVLRELTEIVDAAEKRGPRMMASLIRRVQGTHGLIIVDEAQHLQTEAIDLLRTINDRAKIGLVFMGNEPLKGRIEGMSRDTSHAQIFSRIGMRKNRKQPQVKDTRAIFDAWGIADSKLFDLCRWIAGQPGGLRSMNKTLRYATMLAATDERTQITERDIQTAWGQLTNGELPSYAGRE</sequence>
<dbReference type="InterPro" id="IPR010982">
    <property type="entry name" value="Lambda_DNA-bd_dom_sf"/>
</dbReference>
<proteinExistence type="predicted"/>
<evidence type="ECO:0000259" key="2">
    <source>
        <dbReference type="Pfam" id="PF13401"/>
    </source>
</evidence>
<organism evidence="3 4">
    <name type="scientific">Gluconobacter albidus</name>
    <dbReference type="NCBI Taxonomy" id="318683"/>
    <lineage>
        <taxon>Bacteria</taxon>
        <taxon>Pseudomonadati</taxon>
        <taxon>Pseudomonadota</taxon>
        <taxon>Alphaproteobacteria</taxon>
        <taxon>Acetobacterales</taxon>
        <taxon>Acetobacteraceae</taxon>
        <taxon>Gluconobacter</taxon>
    </lineage>
</organism>
<evidence type="ECO:0000259" key="1">
    <source>
        <dbReference type="Pfam" id="PF09077"/>
    </source>
</evidence>
<dbReference type="OrthoDB" id="8456465at2"/>
<dbReference type="InterPro" id="IPR052026">
    <property type="entry name" value="ExeA_AAA_ATPase_DNA-bind"/>
</dbReference>
<evidence type="ECO:0000313" key="3">
    <source>
        <dbReference type="EMBL" id="KXV51341.1"/>
    </source>
</evidence>
<dbReference type="CDD" id="cd00093">
    <property type="entry name" value="HTH_XRE"/>
    <property type="match status" value="1"/>
</dbReference>
<dbReference type="SUPFAM" id="SSF47413">
    <property type="entry name" value="lambda repressor-like DNA-binding domains"/>
    <property type="match status" value="1"/>
</dbReference>
<accession>A0A149TNR9</accession>
<name>A0A149TNR9_9PROT</name>
<dbReference type="RefSeq" id="WP_062105615.1">
    <property type="nucleotide sequence ID" value="NZ_LHZR01000042.1"/>
</dbReference>